<evidence type="ECO:0000313" key="16">
    <source>
        <dbReference type="Proteomes" id="UP000254912"/>
    </source>
</evidence>
<dbReference type="SUPFAM" id="SSF51419">
    <property type="entry name" value="PLP-binding barrel"/>
    <property type="match status" value="1"/>
</dbReference>
<dbReference type="InterPro" id="IPR008278">
    <property type="entry name" value="4-PPantetheinyl_Trfase_dom"/>
</dbReference>
<dbReference type="GO" id="GO:0030632">
    <property type="term" value="P:D-alanine biosynthetic process"/>
    <property type="evidence" value="ECO:0007669"/>
    <property type="project" value="UniProtKB-UniRule"/>
</dbReference>
<dbReference type="UniPathway" id="UPA00042">
    <property type="reaction ID" value="UER00497"/>
</dbReference>
<dbReference type="InterPro" id="IPR009006">
    <property type="entry name" value="Ala_racemase/Decarboxylase_C"/>
</dbReference>
<dbReference type="KEGG" id="wso:WSWS_00157"/>
<evidence type="ECO:0000256" key="11">
    <source>
        <dbReference type="HAMAP-Rule" id="MF_00101"/>
    </source>
</evidence>
<dbReference type="SUPFAM" id="SSF50621">
    <property type="entry name" value="Alanine racemase C-terminal domain-like"/>
    <property type="match status" value="1"/>
</dbReference>
<dbReference type="PANTHER" id="PTHR30511:SF0">
    <property type="entry name" value="ALANINE RACEMASE, CATABOLIC-RELATED"/>
    <property type="match status" value="1"/>
</dbReference>
<dbReference type="InterPro" id="IPR020622">
    <property type="entry name" value="Ala_racemase_pyridoxalP-BS"/>
</dbReference>
<keyword evidence="9 11" id="KW-0275">Fatty acid biosynthesis</keyword>
<name>A0A288Q893_9LACO</name>
<feature type="modified residue" description="N6-(pyridoxal phosphate)lysine" evidence="12 13">
    <location>
        <position position="163"/>
    </location>
</feature>
<feature type="active site" description="Proton acceptor; specific for D-alanine" evidence="12">
    <location>
        <position position="163"/>
    </location>
</feature>
<dbReference type="NCBIfam" id="TIGR00516">
    <property type="entry name" value="acpS"/>
    <property type="match status" value="1"/>
</dbReference>
<dbReference type="GO" id="GO:0008784">
    <property type="term" value="F:alanine racemase activity"/>
    <property type="evidence" value="ECO:0007669"/>
    <property type="project" value="UniProtKB-UniRule"/>
</dbReference>
<feature type="binding site" evidence="12 14">
    <location>
        <position position="260"/>
    </location>
    <ligand>
        <name>substrate</name>
    </ligand>
</feature>
<evidence type="ECO:0000256" key="10">
    <source>
        <dbReference type="ARBA" id="ARBA00023235"/>
    </source>
</evidence>
<keyword evidence="11" id="KW-0963">Cytoplasm</keyword>
<dbReference type="PROSITE" id="PS00395">
    <property type="entry name" value="ALANINE_RACEMASE"/>
    <property type="match status" value="1"/>
</dbReference>
<comment type="similarity">
    <text evidence="12">Belongs to the alanine racemase family.</text>
</comment>
<comment type="function">
    <text evidence="11">Transfers the 4'-phosphopantetheine moiety from coenzyme A to a Ser of acyl-carrier-protein.</text>
</comment>
<dbReference type="Pfam" id="PF00842">
    <property type="entry name" value="Ala_racemase_C"/>
    <property type="match status" value="1"/>
</dbReference>
<evidence type="ECO:0000256" key="5">
    <source>
        <dbReference type="ARBA" id="ARBA00022832"/>
    </source>
</evidence>
<keyword evidence="5 11" id="KW-0276">Fatty acid metabolism</keyword>
<dbReference type="Pfam" id="PF01648">
    <property type="entry name" value="ACPS"/>
    <property type="match status" value="1"/>
</dbReference>
<feature type="binding site" evidence="11">
    <location>
        <position position="8"/>
    </location>
    <ligand>
        <name>Mg(2+)</name>
        <dbReference type="ChEBI" id="CHEBI:18420"/>
    </ligand>
</feature>
<evidence type="ECO:0000256" key="8">
    <source>
        <dbReference type="ARBA" id="ARBA00023098"/>
    </source>
</evidence>
<dbReference type="SMART" id="SM01005">
    <property type="entry name" value="Ala_racemase_C"/>
    <property type="match status" value="1"/>
</dbReference>
<evidence type="ECO:0000256" key="4">
    <source>
        <dbReference type="ARBA" id="ARBA00022723"/>
    </source>
</evidence>
<dbReference type="InterPro" id="IPR002582">
    <property type="entry name" value="ACPS"/>
</dbReference>
<keyword evidence="4 11" id="KW-0479">Metal-binding</keyword>
<dbReference type="HAMAP" id="MF_01201">
    <property type="entry name" value="Ala_racemase"/>
    <property type="match status" value="1"/>
</dbReference>
<gene>
    <name evidence="11" type="primary">acpS</name>
    <name evidence="15" type="ORF">DFP99_0894</name>
</gene>
<comment type="function">
    <text evidence="12">Catalyzes the interconversion of L-alanine and D-alanine. May also act on other amino acids.</text>
</comment>
<dbReference type="GO" id="GO:0008897">
    <property type="term" value="F:holo-[acyl-carrier-protein] synthase activity"/>
    <property type="evidence" value="ECO:0007669"/>
    <property type="project" value="UniProtKB-UniRule"/>
</dbReference>
<protein>
    <recommendedName>
        <fullName evidence="11 12">Multifunctional fusion protein</fullName>
    </recommendedName>
    <domain>
        <recommendedName>
            <fullName evidence="11">Holo-[acyl-carrier-protein] synthase</fullName>
            <shortName evidence="11">Holo-ACP synthase</shortName>
            <ecNumber evidence="11">2.7.8.7</ecNumber>
        </recommendedName>
        <alternativeName>
            <fullName evidence="11">4'-phosphopantetheinyl transferase AcpS</fullName>
        </alternativeName>
    </domain>
    <domain>
        <recommendedName>
            <fullName evidence="12">Alanine racemase</fullName>
            <ecNumber evidence="12">5.1.1.1</ecNumber>
        </recommendedName>
    </domain>
</protein>
<dbReference type="NCBIfam" id="TIGR00492">
    <property type="entry name" value="alr"/>
    <property type="match status" value="1"/>
</dbReference>
<evidence type="ECO:0000256" key="13">
    <source>
        <dbReference type="PIRSR" id="PIRSR600821-50"/>
    </source>
</evidence>
<dbReference type="AlphaFoldDB" id="A0A288Q893"/>
<dbReference type="RefSeq" id="WP_114981283.1">
    <property type="nucleotide sequence ID" value="NZ_BJYO01000003.1"/>
</dbReference>
<dbReference type="NCBIfam" id="TIGR00556">
    <property type="entry name" value="pantethn_trn"/>
    <property type="match status" value="1"/>
</dbReference>
<keyword evidence="3 11" id="KW-0808">Transferase</keyword>
<dbReference type="HAMAP" id="MF_00101">
    <property type="entry name" value="AcpS"/>
    <property type="match status" value="1"/>
</dbReference>
<evidence type="ECO:0000256" key="9">
    <source>
        <dbReference type="ARBA" id="ARBA00023160"/>
    </source>
</evidence>
<dbReference type="GO" id="GO:0009252">
    <property type="term" value="P:peptidoglycan biosynthetic process"/>
    <property type="evidence" value="ECO:0007669"/>
    <property type="project" value="TreeGrafter"/>
</dbReference>
<comment type="pathway">
    <text evidence="12">Amino-acid biosynthesis; D-alanine biosynthesis; D-alanine from L-alanine: step 1/1.</text>
</comment>
<proteinExistence type="inferred from homology"/>
<comment type="caution">
    <text evidence="15">The sequence shown here is derived from an EMBL/GenBank/DDBJ whole genome shotgun (WGS) entry which is preliminary data.</text>
</comment>
<comment type="subcellular location">
    <subcellularLocation>
        <location evidence="11">Cytoplasm</location>
    </subcellularLocation>
</comment>
<comment type="catalytic activity">
    <reaction evidence="12">
        <text>L-alanine = D-alanine</text>
        <dbReference type="Rhea" id="RHEA:20249"/>
        <dbReference type="ChEBI" id="CHEBI:57416"/>
        <dbReference type="ChEBI" id="CHEBI:57972"/>
        <dbReference type="EC" id="5.1.1.1"/>
    </reaction>
</comment>
<feature type="binding site" evidence="12 14">
    <location>
        <position position="440"/>
    </location>
    <ligand>
        <name>substrate</name>
    </ligand>
</feature>
<organism evidence="15 16">
    <name type="scientific">Weissella soli</name>
    <dbReference type="NCBI Taxonomy" id="155866"/>
    <lineage>
        <taxon>Bacteria</taxon>
        <taxon>Bacillati</taxon>
        <taxon>Bacillota</taxon>
        <taxon>Bacilli</taxon>
        <taxon>Lactobacillales</taxon>
        <taxon>Lactobacillaceae</taxon>
        <taxon>Weissella</taxon>
    </lineage>
</organism>
<dbReference type="FunFam" id="3.20.20.10:FF:000002">
    <property type="entry name" value="Alanine racemase"/>
    <property type="match status" value="1"/>
</dbReference>
<dbReference type="Pfam" id="PF01168">
    <property type="entry name" value="Ala_racemase_N"/>
    <property type="match status" value="1"/>
</dbReference>
<evidence type="ECO:0000256" key="6">
    <source>
        <dbReference type="ARBA" id="ARBA00022842"/>
    </source>
</evidence>
<dbReference type="PANTHER" id="PTHR30511">
    <property type="entry name" value="ALANINE RACEMASE"/>
    <property type="match status" value="1"/>
</dbReference>
<accession>A0A288Q893</accession>
<dbReference type="GO" id="GO:0030170">
    <property type="term" value="F:pyridoxal phosphate binding"/>
    <property type="evidence" value="ECO:0007669"/>
    <property type="project" value="UniProtKB-UniRule"/>
</dbReference>
<dbReference type="Gene3D" id="3.20.20.10">
    <property type="entry name" value="Alanine racemase"/>
    <property type="match status" value="1"/>
</dbReference>
<dbReference type="InterPro" id="IPR011079">
    <property type="entry name" value="Ala_racemase_C"/>
</dbReference>
<keyword evidence="10 12" id="KW-0413">Isomerase</keyword>
<dbReference type="SUPFAM" id="SSF56214">
    <property type="entry name" value="4'-phosphopantetheinyl transferase"/>
    <property type="match status" value="1"/>
</dbReference>
<comment type="cofactor">
    <cofactor evidence="1 12 13">
        <name>pyridoxal 5'-phosphate</name>
        <dbReference type="ChEBI" id="CHEBI:597326"/>
    </cofactor>
</comment>
<keyword evidence="6 11" id="KW-0460">Magnesium</keyword>
<evidence type="ECO:0000256" key="1">
    <source>
        <dbReference type="ARBA" id="ARBA00001933"/>
    </source>
</evidence>
<keyword evidence="8 11" id="KW-0443">Lipid metabolism</keyword>
<evidence type="ECO:0000313" key="15">
    <source>
        <dbReference type="EMBL" id="RDL06516.1"/>
    </source>
</evidence>
<sequence>MIFGTGIDAQEISAVQKLVERRPRFVDVILTANERAVFDERKGKHQWEYLAGRFSLKEAYSKAIGTGIGSAVHWHDLETDYTAQGAPVLVKHPYDKQYQAHISISHTGDSVHTSVILEDMASLTQPVSSHRPAWLEISASALAHNVAYIKELAHAERFMAVVKANAYGHGLPEIVTVALAAQVDGFAVATLDEGVWLRHFGVTLPIYILGVTPANQANILADQQLTAIVPSLNWLNEALAALTVAQKLPVSIGVDTGMGRIGIRDEAELLATVQTLQAAVDKVDFQAIGMHFATADGAGSDQAYFEKQMARWHALVDPLDLPATVIKHQANSASALWHDQVIAHDMVRVGAGMYGFDASSGVLEARATQPVLSLKAELVHVKQVAAGESISYGATYTTTEPTWIGTVPVGYADGYARLLQGADVLLPDGQRAPIIGRVTMDQLLIALPTEYPVGTVITLIGQVGQEEITLVDLADRLATIPYEVATGLSPRLPRRIVN</sequence>
<dbReference type="InterPro" id="IPR037143">
    <property type="entry name" value="4-PPantetheinyl_Trfase_dom_sf"/>
</dbReference>
<evidence type="ECO:0000256" key="2">
    <source>
        <dbReference type="ARBA" id="ARBA00022516"/>
    </source>
</evidence>
<dbReference type="Gene3D" id="3.90.470.20">
    <property type="entry name" value="4'-phosphopantetheinyl transferase domain"/>
    <property type="match status" value="1"/>
</dbReference>
<dbReference type="EMBL" id="QRAS01000002">
    <property type="protein sequence ID" value="RDL06516.1"/>
    <property type="molecule type" value="Genomic_DNA"/>
</dbReference>
<evidence type="ECO:0000256" key="7">
    <source>
        <dbReference type="ARBA" id="ARBA00022898"/>
    </source>
</evidence>
<comment type="catalytic activity">
    <reaction evidence="11">
        <text>apo-[ACP] + CoA = holo-[ACP] + adenosine 3',5'-bisphosphate + H(+)</text>
        <dbReference type="Rhea" id="RHEA:12068"/>
        <dbReference type="Rhea" id="RHEA-COMP:9685"/>
        <dbReference type="Rhea" id="RHEA-COMP:9690"/>
        <dbReference type="ChEBI" id="CHEBI:15378"/>
        <dbReference type="ChEBI" id="CHEBI:29999"/>
        <dbReference type="ChEBI" id="CHEBI:57287"/>
        <dbReference type="ChEBI" id="CHEBI:58343"/>
        <dbReference type="ChEBI" id="CHEBI:64479"/>
        <dbReference type="EC" id="2.7.8.7"/>
    </reaction>
</comment>
<comment type="cofactor">
    <cofactor evidence="11">
        <name>Mg(2+)</name>
        <dbReference type="ChEBI" id="CHEBI:18420"/>
    </cofactor>
</comment>
<dbReference type="Gene3D" id="2.40.37.10">
    <property type="entry name" value="Lyase, Ornithine Decarboxylase, Chain A, domain 1"/>
    <property type="match status" value="1"/>
</dbReference>
<evidence type="ECO:0000256" key="3">
    <source>
        <dbReference type="ARBA" id="ARBA00022679"/>
    </source>
</evidence>
<dbReference type="GO" id="GO:0000287">
    <property type="term" value="F:magnesium ion binding"/>
    <property type="evidence" value="ECO:0007669"/>
    <property type="project" value="UniProtKB-UniRule"/>
</dbReference>
<dbReference type="GeneID" id="94545370"/>
<evidence type="ECO:0000256" key="14">
    <source>
        <dbReference type="PIRSR" id="PIRSR600821-52"/>
    </source>
</evidence>
<reference evidence="15 16" key="1">
    <citation type="submission" date="2018-07" db="EMBL/GenBank/DDBJ databases">
        <title>Genomic Encyclopedia of Type Strains, Phase III (KMG-III): the genomes of soil and plant-associated and newly described type strains.</title>
        <authorList>
            <person name="Whitman W."/>
        </authorList>
    </citation>
    <scope>NUCLEOTIDE SEQUENCE [LARGE SCALE GENOMIC DNA]</scope>
    <source>
        <strain evidence="15 16">CECT 7031</strain>
    </source>
</reference>
<dbReference type="InterPro" id="IPR029066">
    <property type="entry name" value="PLP-binding_barrel"/>
</dbReference>
<dbReference type="Proteomes" id="UP000254912">
    <property type="component" value="Unassembled WGS sequence"/>
</dbReference>
<dbReference type="InterPro" id="IPR000821">
    <property type="entry name" value="Ala_racemase"/>
</dbReference>
<dbReference type="GO" id="GO:0005829">
    <property type="term" value="C:cytosol"/>
    <property type="evidence" value="ECO:0007669"/>
    <property type="project" value="TreeGrafter"/>
</dbReference>
<keyword evidence="7 12" id="KW-0663">Pyridoxal phosphate</keyword>
<keyword evidence="16" id="KW-1185">Reference proteome</keyword>
<dbReference type="CDD" id="cd00430">
    <property type="entry name" value="PLPDE_III_AR"/>
    <property type="match status" value="1"/>
</dbReference>
<feature type="active site" description="Proton acceptor; specific for L-alanine" evidence="12">
    <location>
        <position position="392"/>
    </location>
</feature>
<dbReference type="InterPro" id="IPR004568">
    <property type="entry name" value="Ppantetheine-prot_Trfase_dom"/>
</dbReference>
<keyword evidence="2 11" id="KW-0444">Lipid biosynthesis</keyword>
<dbReference type="PRINTS" id="PR00992">
    <property type="entry name" value="ALARACEMASE"/>
</dbReference>
<dbReference type="EC" id="2.7.8.7" evidence="11"/>
<dbReference type="EC" id="5.1.1.1" evidence="12"/>
<feature type="binding site" evidence="11">
    <location>
        <position position="58"/>
    </location>
    <ligand>
        <name>Mg(2+)</name>
        <dbReference type="ChEBI" id="CHEBI:18420"/>
    </ligand>
</feature>
<comment type="similarity">
    <text evidence="11">Belongs to the P-Pant transferase superfamily. AcpS family.</text>
</comment>
<dbReference type="InterPro" id="IPR001608">
    <property type="entry name" value="Ala_racemase_N"/>
</dbReference>
<dbReference type="GO" id="GO:0006633">
    <property type="term" value="P:fatty acid biosynthetic process"/>
    <property type="evidence" value="ECO:0007669"/>
    <property type="project" value="UniProtKB-UniRule"/>
</dbReference>
<evidence type="ECO:0000256" key="12">
    <source>
        <dbReference type="HAMAP-Rule" id="MF_01201"/>
    </source>
</evidence>